<gene>
    <name evidence="2" type="ORF">DFH08DRAFT_832318</name>
</gene>
<keyword evidence="3" id="KW-1185">Reference proteome</keyword>
<accession>A0AAD7AVL6</accession>
<feature type="compositionally biased region" description="Acidic residues" evidence="1">
    <location>
        <begin position="264"/>
        <end position="273"/>
    </location>
</feature>
<protein>
    <submittedName>
        <fullName evidence="2">Uncharacterized protein</fullName>
    </submittedName>
</protein>
<feature type="region of interest" description="Disordered" evidence="1">
    <location>
        <begin position="89"/>
        <end position="135"/>
    </location>
</feature>
<dbReference type="AlphaFoldDB" id="A0AAD7AVL6"/>
<dbReference type="EMBL" id="JARIHO010000001">
    <property type="protein sequence ID" value="KAJ7368809.1"/>
    <property type="molecule type" value="Genomic_DNA"/>
</dbReference>
<name>A0AAD7AVL6_9AGAR</name>
<evidence type="ECO:0000256" key="1">
    <source>
        <dbReference type="SAM" id="MobiDB-lite"/>
    </source>
</evidence>
<proteinExistence type="predicted"/>
<sequence>MTNQRLTHRELLSYGFKQGEPWAEQRRDLERALFDRAGRSDHSGLSNRSLSMSSGLPLTSALAPAAQRQHSISSAGYGYTARSGYGSSPLHRAEYASPGRMSTTYPQDSRMMRYRDPTPSSVLSRTSSLGPSYASNHTGGYTRAYGYAPSSSYNPAYHSHGGSSRYSGYATSYSSHGSERSSTAYTPRSLYAYTDDDDDAYTHTDTLSSVTDSESHHFSSGFAEVSFVVEPSDSGSEASYCDDSECDSGSGHSGSEGGDGYWEGADDNYDGDYDGGSHSDEGDYSDDGGYYSDD</sequence>
<feature type="compositionally biased region" description="Acidic residues" evidence="1">
    <location>
        <begin position="282"/>
        <end position="294"/>
    </location>
</feature>
<reference evidence="2" key="1">
    <citation type="submission" date="2023-03" db="EMBL/GenBank/DDBJ databases">
        <title>Massive genome expansion in bonnet fungi (Mycena s.s.) driven by repeated elements and novel gene families across ecological guilds.</title>
        <authorList>
            <consortium name="Lawrence Berkeley National Laboratory"/>
            <person name="Harder C.B."/>
            <person name="Miyauchi S."/>
            <person name="Viragh M."/>
            <person name="Kuo A."/>
            <person name="Thoen E."/>
            <person name="Andreopoulos B."/>
            <person name="Lu D."/>
            <person name="Skrede I."/>
            <person name="Drula E."/>
            <person name="Henrissat B."/>
            <person name="Morin E."/>
            <person name="Kohler A."/>
            <person name="Barry K."/>
            <person name="LaButti K."/>
            <person name="Morin E."/>
            <person name="Salamov A."/>
            <person name="Lipzen A."/>
            <person name="Mereny Z."/>
            <person name="Hegedus B."/>
            <person name="Baldrian P."/>
            <person name="Stursova M."/>
            <person name="Weitz H."/>
            <person name="Taylor A."/>
            <person name="Grigoriev I.V."/>
            <person name="Nagy L.G."/>
            <person name="Martin F."/>
            <person name="Kauserud H."/>
        </authorList>
    </citation>
    <scope>NUCLEOTIDE SEQUENCE</scope>
    <source>
        <strain evidence="2">CBHHK002</strain>
    </source>
</reference>
<evidence type="ECO:0000313" key="3">
    <source>
        <dbReference type="Proteomes" id="UP001218218"/>
    </source>
</evidence>
<comment type="caution">
    <text evidence="2">The sequence shown here is derived from an EMBL/GenBank/DDBJ whole genome shotgun (WGS) entry which is preliminary data.</text>
</comment>
<feature type="region of interest" description="Disordered" evidence="1">
    <location>
        <begin position="232"/>
        <end position="294"/>
    </location>
</feature>
<dbReference type="Proteomes" id="UP001218218">
    <property type="component" value="Unassembled WGS sequence"/>
</dbReference>
<organism evidence="2 3">
    <name type="scientific">Mycena albidolilacea</name>
    <dbReference type="NCBI Taxonomy" id="1033008"/>
    <lineage>
        <taxon>Eukaryota</taxon>
        <taxon>Fungi</taxon>
        <taxon>Dikarya</taxon>
        <taxon>Basidiomycota</taxon>
        <taxon>Agaricomycotina</taxon>
        <taxon>Agaricomycetes</taxon>
        <taxon>Agaricomycetidae</taxon>
        <taxon>Agaricales</taxon>
        <taxon>Marasmiineae</taxon>
        <taxon>Mycenaceae</taxon>
        <taxon>Mycena</taxon>
    </lineage>
</organism>
<evidence type="ECO:0000313" key="2">
    <source>
        <dbReference type="EMBL" id="KAJ7368809.1"/>
    </source>
</evidence>
<feature type="compositionally biased region" description="Gly residues" evidence="1">
    <location>
        <begin position="251"/>
        <end position="261"/>
    </location>
</feature>
<feature type="compositionally biased region" description="Polar residues" evidence="1">
    <location>
        <begin position="118"/>
        <end position="135"/>
    </location>
</feature>